<evidence type="ECO:0000313" key="2">
    <source>
        <dbReference type="EMBL" id="WDE14590.1"/>
    </source>
</evidence>
<keyword evidence="2" id="KW-0378">Hydrolase</keyword>
<reference evidence="2 3" key="1">
    <citation type="journal article" date="2022" name="Mar. Drugs">
        <title>Bioassay-Guided Fractionation Leads to the Detection of Cholic Acid Generated by the Rare Thalassomonas sp.</title>
        <authorList>
            <person name="Pheiffer F."/>
            <person name="Schneider Y.K."/>
            <person name="Hansen E.H."/>
            <person name="Andersen J.H."/>
            <person name="Isaksson J."/>
            <person name="Busche T."/>
            <person name="R C."/>
            <person name="Kalinowski J."/>
            <person name="Zyl L.V."/>
            <person name="Trindade M."/>
        </authorList>
    </citation>
    <scope>NUCLEOTIDE SEQUENCE [LARGE SCALE GENOMIC DNA]</scope>
    <source>
        <strain evidence="2 3">A5K-61T</strain>
    </source>
</reference>
<keyword evidence="2" id="KW-0255">Endonuclease</keyword>
<gene>
    <name evidence="2" type="ORF">H3N35_19255</name>
</gene>
<keyword evidence="2" id="KW-0540">Nuclease</keyword>
<proteinExistence type="predicted"/>
<accession>A0ABY7VP92</accession>
<dbReference type="Proteomes" id="UP001215231">
    <property type="component" value="Chromosome"/>
</dbReference>
<sequence length="235" mass="26606">MLAYRSAYICNNPECNTLTVGAALNDSSLKLKLGEAAHIIGEKPKAARHENIGKEKLSSIENGIWLCANCHTMIDKIDGIEFKKEELYDWKEKHEKMISMLLKTHKSPVPLLVRQTDNFDLAQSLVDFLSGKGAFYEPASIENPTHVVLSLDETRKFINREMKKIQLDVELKKVFSSVSKCVQEVMNETSRSAQNLDVQELDDYLTVMRRKVGKQLKILQDKYGCSITGQITTIV</sequence>
<dbReference type="GO" id="GO:0004519">
    <property type="term" value="F:endonuclease activity"/>
    <property type="evidence" value="ECO:0007669"/>
    <property type="project" value="UniProtKB-KW"/>
</dbReference>
<organism evidence="2 3">
    <name type="scientific">Thalassomonas haliotis</name>
    <dbReference type="NCBI Taxonomy" id="485448"/>
    <lineage>
        <taxon>Bacteria</taxon>
        <taxon>Pseudomonadati</taxon>
        <taxon>Pseudomonadota</taxon>
        <taxon>Gammaproteobacteria</taxon>
        <taxon>Alteromonadales</taxon>
        <taxon>Colwelliaceae</taxon>
        <taxon>Thalassomonas</taxon>
    </lineage>
</organism>
<dbReference type="InterPro" id="IPR003615">
    <property type="entry name" value="HNH_nuc"/>
</dbReference>
<feature type="domain" description="HNH nuclease" evidence="1">
    <location>
        <begin position="35"/>
        <end position="76"/>
    </location>
</feature>
<protein>
    <submittedName>
        <fullName evidence="2">HNH endonuclease</fullName>
    </submittedName>
</protein>
<evidence type="ECO:0000313" key="3">
    <source>
        <dbReference type="Proteomes" id="UP001215231"/>
    </source>
</evidence>
<dbReference type="EMBL" id="CP059693">
    <property type="protein sequence ID" value="WDE14590.1"/>
    <property type="molecule type" value="Genomic_DNA"/>
</dbReference>
<dbReference type="Pfam" id="PF13391">
    <property type="entry name" value="HNH_2"/>
    <property type="match status" value="1"/>
</dbReference>
<evidence type="ECO:0000259" key="1">
    <source>
        <dbReference type="Pfam" id="PF13391"/>
    </source>
</evidence>
<keyword evidence="3" id="KW-1185">Reference proteome</keyword>
<name>A0ABY7VP92_9GAMM</name>